<gene>
    <name evidence="1" type="ORF">CRG98_038936</name>
</gene>
<comment type="caution">
    <text evidence="1">The sequence shown here is derived from an EMBL/GenBank/DDBJ whole genome shotgun (WGS) entry which is preliminary data.</text>
</comment>
<dbReference type="Proteomes" id="UP000233551">
    <property type="component" value="Unassembled WGS sequence"/>
</dbReference>
<dbReference type="OrthoDB" id="784906at2759"/>
<dbReference type="PANTHER" id="PTHR31343">
    <property type="entry name" value="T15D22.8"/>
    <property type="match status" value="1"/>
</dbReference>
<dbReference type="Pfam" id="PF05623">
    <property type="entry name" value="DUF789"/>
    <property type="match status" value="1"/>
</dbReference>
<name>A0A2I0I9N3_PUNGR</name>
<evidence type="ECO:0000313" key="2">
    <source>
        <dbReference type="Proteomes" id="UP000233551"/>
    </source>
</evidence>
<dbReference type="PANTHER" id="PTHR31343:SF8">
    <property type="entry name" value="OS07G0246600 PROTEIN"/>
    <property type="match status" value="1"/>
</dbReference>
<dbReference type="GeneID" id="116212425"/>
<dbReference type="EMBL" id="PGOL01003508">
    <property type="protein sequence ID" value="PKI40681.1"/>
    <property type="molecule type" value="Genomic_DNA"/>
</dbReference>
<dbReference type="InterPro" id="IPR008507">
    <property type="entry name" value="DUF789"/>
</dbReference>
<accession>A0A2I0I9N3</accession>
<keyword evidence="2" id="KW-1185">Reference proteome</keyword>
<organism evidence="1 2">
    <name type="scientific">Punica granatum</name>
    <name type="common">Pomegranate</name>
    <dbReference type="NCBI Taxonomy" id="22663"/>
    <lineage>
        <taxon>Eukaryota</taxon>
        <taxon>Viridiplantae</taxon>
        <taxon>Streptophyta</taxon>
        <taxon>Embryophyta</taxon>
        <taxon>Tracheophyta</taxon>
        <taxon>Spermatophyta</taxon>
        <taxon>Magnoliopsida</taxon>
        <taxon>eudicotyledons</taxon>
        <taxon>Gunneridae</taxon>
        <taxon>Pentapetalae</taxon>
        <taxon>rosids</taxon>
        <taxon>malvids</taxon>
        <taxon>Myrtales</taxon>
        <taxon>Lythraceae</taxon>
        <taxon>Punica</taxon>
    </lineage>
</organism>
<protein>
    <submittedName>
        <fullName evidence="1">Uncharacterized protein</fullName>
    </submittedName>
</protein>
<dbReference type="AlphaFoldDB" id="A0A2I0I9N3"/>
<proteinExistence type="predicted"/>
<reference evidence="1 2" key="1">
    <citation type="submission" date="2017-11" db="EMBL/GenBank/DDBJ databases">
        <title>De-novo sequencing of pomegranate (Punica granatum L.) genome.</title>
        <authorList>
            <person name="Akparov Z."/>
            <person name="Amiraslanov A."/>
            <person name="Hajiyeva S."/>
            <person name="Abbasov M."/>
            <person name="Kaur K."/>
            <person name="Hamwieh A."/>
            <person name="Solovyev V."/>
            <person name="Salamov A."/>
            <person name="Braich B."/>
            <person name="Kosarev P."/>
            <person name="Mahmoud A."/>
            <person name="Hajiyev E."/>
            <person name="Babayeva S."/>
            <person name="Izzatullayeva V."/>
            <person name="Mammadov A."/>
            <person name="Mammadov A."/>
            <person name="Sharifova S."/>
            <person name="Ojaghi J."/>
            <person name="Eynullazada K."/>
            <person name="Bayramov B."/>
            <person name="Abdulazimova A."/>
            <person name="Shahmuradov I."/>
        </authorList>
    </citation>
    <scope>NUCLEOTIDE SEQUENCE [LARGE SCALE GENOMIC DNA]</scope>
    <source>
        <strain evidence="2">cv. AG2017</strain>
        <tissue evidence="1">Leaf</tissue>
    </source>
</reference>
<dbReference type="STRING" id="22663.A0A2I0I9N3"/>
<sequence length="398" mass="44490">MPGSGRVSVARSRRGENRFYCPPALRKQQADSRSPDAGAQTEKNACPVSESDESLSLCSVSGKAESGCDSSNLDRFLESTTPRVPVQCLPKTSLGRWRTSEADYHPYFMLGDLWDSFREWSAYGAGVPLLLNGSVSVVQYYVPYLSGIQLYRDPSRSFPQRRRPGEESDTDSSRETSSNGSIEVGLFRGANGTLHGVYKQPTEIDVQRFNGLSLKDRPSCDSSSDEAEIPNPPGQLLFEYLERDPPYSREPLVDKISMLASKFPELWTYRSCDLSSSSWISVAWYPIYRIPTGPTLQNLDACFLTFHSLSTSCGNKSNEGLPLNGMSMRDVHETSSKLALTTFGLASYKFKISVWNPSGVEECPKANSLFRAADNWLRLLQVHHPDFSFFVSHSTYWR</sequence>
<evidence type="ECO:0000313" key="1">
    <source>
        <dbReference type="EMBL" id="PKI40681.1"/>
    </source>
</evidence>